<evidence type="ECO:0000256" key="1">
    <source>
        <dbReference type="ARBA" id="ARBA00001968"/>
    </source>
</evidence>
<dbReference type="Proteomes" id="UP000735302">
    <property type="component" value="Unassembled WGS sequence"/>
</dbReference>
<reference evidence="9 10" key="1">
    <citation type="journal article" date="2021" name="Elife">
        <title>Chloroplast acquisition without the gene transfer in kleptoplastic sea slugs, Plakobranchus ocellatus.</title>
        <authorList>
            <person name="Maeda T."/>
            <person name="Takahashi S."/>
            <person name="Yoshida T."/>
            <person name="Shimamura S."/>
            <person name="Takaki Y."/>
            <person name="Nagai Y."/>
            <person name="Toyoda A."/>
            <person name="Suzuki Y."/>
            <person name="Arimoto A."/>
            <person name="Ishii H."/>
            <person name="Satoh N."/>
            <person name="Nishiyama T."/>
            <person name="Hasebe M."/>
            <person name="Maruyama T."/>
            <person name="Minagawa J."/>
            <person name="Obokata J."/>
            <person name="Shigenobu S."/>
        </authorList>
    </citation>
    <scope>NUCLEOTIDE SEQUENCE [LARGE SCALE GENOMIC DNA]</scope>
</reference>
<keyword evidence="10" id="KW-1185">Reference proteome</keyword>
<evidence type="ECO:0000256" key="4">
    <source>
        <dbReference type="ARBA" id="ARBA00022722"/>
    </source>
</evidence>
<keyword evidence="4" id="KW-0540">Nuclease</keyword>
<evidence type="ECO:0000313" key="10">
    <source>
        <dbReference type="Proteomes" id="UP000735302"/>
    </source>
</evidence>
<dbReference type="GO" id="GO:0016787">
    <property type="term" value="F:hydrolase activity"/>
    <property type="evidence" value="ECO:0007669"/>
    <property type="project" value="UniProtKB-KW"/>
</dbReference>
<sequence>MTDGDLIGILKSTVSRIVHRVASAIAAKRRDFVTFPENAGLNNVKQDSYKIAGFPGVIGCRDCTHIRIIRPSGPAAEIYRNRKGYFSINVQAGCDANLRISSLIARWPRSTHEARIFDNSLYLRDSRTEN</sequence>
<dbReference type="PANTHER" id="PTHR22930">
    <property type="match status" value="1"/>
</dbReference>
<name>A0AAV3YFN6_9GAST</name>
<dbReference type="GO" id="GO:0046872">
    <property type="term" value="F:metal ion binding"/>
    <property type="evidence" value="ECO:0007669"/>
    <property type="project" value="UniProtKB-KW"/>
</dbReference>
<accession>A0AAV3YFN6</accession>
<evidence type="ECO:0000313" key="9">
    <source>
        <dbReference type="EMBL" id="GFN81021.1"/>
    </source>
</evidence>
<evidence type="ECO:0000256" key="7">
    <source>
        <dbReference type="ARBA" id="ARBA00023242"/>
    </source>
</evidence>
<evidence type="ECO:0000259" key="8">
    <source>
        <dbReference type="Pfam" id="PF13359"/>
    </source>
</evidence>
<dbReference type="InterPro" id="IPR045249">
    <property type="entry name" value="HARBI1-like"/>
</dbReference>
<dbReference type="InterPro" id="IPR027806">
    <property type="entry name" value="HARBI1_dom"/>
</dbReference>
<evidence type="ECO:0000256" key="5">
    <source>
        <dbReference type="ARBA" id="ARBA00022723"/>
    </source>
</evidence>
<dbReference type="PANTHER" id="PTHR22930:SF85">
    <property type="entry name" value="GH03217P-RELATED"/>
    <property type="match status" value="1"/>
</dbReference>
<evidence type="ECO:0000256" key="3">
    <source>
        <dbReference type="ARBA" id="ARBA00006958"/>
    </source>
</evidence>
<comment type="similarity">
    <text evidence="3">Belongs to the HARBI1 family.</text>
</comment>
<comment type="cofactor">
    <cofactor evidence="1">
        <name>a divalent metal cation</name>
        <dbReference type="ChEBI" id="CHEBI:60240"/>
    </cofactor>
</comment>
<feature type="domain" description="DDE Tnp4" evidence="8">
    <location>
        <begin position="62"/>
        <end position="125"/>
    </location>
</feature>
<keyword evidence="6" id="KW-0378">Hydrolase</keyword>
<protein>
    <submittedName>
        <fullName evidence="9">Protein antagonist of like heterochromatin protein 1</fullName>
    </submittedName>
</protein>
<dbReference type="GO" id="GO:0004518">
    <property type="term" value="F:nuclease activity"/>
    <property type="evidence" value="ECO:0007669"/>
    <property type="project" value="UniProtKB-KW"/>
</dbReference>
<comment type="subcellular location">
    <subcellularLocation>
        <location evidence="2">Nucleus</location>
    </subcellularLocation>
</comment>
<evidence type="ECO:0000256" key="6">
    <source>
        <dbReference type="ARBA" id="ARBA00022801"/>
    </source>
</evidence>
<gene>
    <name evidence="9" type="ORF">PoB_000752700</name>
</gene>
<keyword evidence="7" id="KW-0539">Nucleus</keyword>
<dbReference type="Pfam" id="PF13359">
    <property type="entry name" value="DDE_Tnp_4"/>
    <property type="match status" value="1"/>
</dbReference>
<dbReference type="AlphaFoldDB" id="A0AAV3YFN6"/>
<comment type="caution">
    <text evidence="9">The sequence shown here is derived from an EMBL/GenBank/DDBJ whole genome shotgun (WGS) entry which is preliminary data.</text>
</comment>
<organism evidence="9 10">
    <name type="scientific">Plakobranchus ocellatus</name>
    <dbReference type="NCBI Taxonomy" id="259542"/>
    <lineage>
        <taxon>Eukaryota</taxon>
        <taxon>Metazoa</taxon>
        <taxon>Spiralia</taxon>
        <taxon>Lophotrochozoa</taxon>
        <taxon>Mollusca</taxon>
        <taxon>Gastropoda</taxon>
        <taxon>Heterobranchia</taxon>
        <taxon>Euthyneura</taxon>
        <taxon>Panpulmonata</taxon>
        <taxon>Sacoglossa</taxon>
        <taxon>Placobranchoidea</taxon>
        <taxon>Plakobranchidae</taxon>
        <taxon>Plakobranchus</taxon>
    </lineage>
</organism>
<dbReference type="GO" id="GO:0005634">
    <property type="term" value="C:nucleus"/>
    <property type="evidence" value="ECO:0007669"/>
    <property type="project" value="UniProtKB-SubCell"/>
</dbReference>
<dbReference type="EMBL" id="BLXT01000876">
    <property type="protein sequence ID" value="GFN81021.1"/>
    <property type="molecule type" value="Genomic_DNA"/>
</dbReference>
<keyword evidence="5" id="KW-0479">Metal-binding</keyword>
<evidence type="ECO:0000256" key="2">
    <source>
        <dbReference type="ARBA" id="ARBA00004123"/>
    </source>
</evidence>
<proteinExistence type="inferred from homology"/>